<accession>A0ABD2Z601</accession>
<dbReference type="EMBL" id="JBJUIK010000011">
    <property type="protein sequence ID" value="KAL3513760.1"/>
    <property type="molecule type" value="Genomic_DNA"/>
</dbReference>
<dbReference type="InterPro" id="IPR032675">
    <property type="entry name" value="LRR_dom_sf"/>
</dbReference>
<reference evidence="1 2" key="1">
    <citation type="submission" date="2024-11" db="EMBL/GenBank/DDBJ databases">
        <title>A near-complete genome assembly of Cinchona calisaya.</title>
        <authorList>
            <person name="Lian D.C."/>
            <person name="Zhao X.W."/>
            <person name="Wei L."/>
        </authorList>
    </citation>
    <scope>NUCLEOTIDE SEQUENCE [LARGE SCALE GENOMIC DNA]</scope>
    <source>
        <tissue evidence="1">Nenye</tissue>
    </source>
</reference>
<evidence type="ECO:0000313" key="1">
    <source>
        <dbReference type="EMBL" id="KAL3513760.1"/>
    </source>
</evidence>
<dbReference type="Gene3D" id="3.80.10.10">
    <property type="entry name" value="Ribonuclease Inhibitor"/>
    <property type="match status" value="1"/>
</dbReference>
<dbReference type="Proteomes" id="UP001630127">
    <property type="component" value="Unassembled WGS sequence"/>
</dbReference>
<dbReference type="PANTHER" id="PTHR15140:SF39">
    <property type="entry name" value="LATE BLIGHT RESISTANCE PROTEIN HOMOLOG R1B-14"/>
    <property type="match status" value="1"/>
</dbReference>
<dbReference type="SUPFAM" id="SSF52058">
    <property type="entry name" value="L domain-like"/>
    <property type="match status" value="1"/>
</dbReference>
<sequence>MPDSFWNLERLRHMHINNRVTFCLQEDNVENTSLLENMDTLSTPALSYGEDTEKNLRRLPKLRKLRCIFLELWDNLSKFNKFPILDFLSHLQSLKIFYHGMIRYPCDFSFPSNLKKLTLLRFRLPWS</sequence>
<dbReference type="PANTHER" id="PTHR15140">
    <property type="entry name" value="TUBULIN-SPECIFIC CHAPERONE E"/>
    <property type="match status" value="1"/>
</dbReference>
<dbReference type="AlphaFoldDB" id="A0ABD2Z601"/>
<name>A0ABD2Z601_9GENT</name>
<protein>
    <submittedName>
        <fullName evidence="1">Uncharacterized protein</fullName>
    </submittedName>
</protein>
<comment type="caution">
    <text evidence="1">The sequence shown here is derived from an EMBL/GenBank/DDBJ whole genome shotgun (WGS) entry which is preliminary data.</text>
</comment>
<evidence type="ECO:0000313" key="2">
    <source>
        <dbReference type="Proteomes" id="UP001630127"/>
    </source>
</evidence>
<organism evidence="1 2">
    <name type="scientific">Cinchona calisaya</name>
    <dbReference type="NCBI Taxonomy" id="153742"/>
    <lineage>
        <taxon>Eukaryota</taxon>
        <taxon>Viridiplantae</taxon>
        <taxon>Streptophyta</taxon>
        <taxon>Embryophyta</taxon>
        <taxon>Tracheophyta</taxon>
        <taxon>Spermatophyta</taxon>
        <taxon>Magnoliopsida</taxon>
        <taxon>eudicotyledons</taxon>
        <taxon>Gunneridae</taxon>
        <taxon>Pentapetalae</taxon>
        <taxon>asterids</taxon>
        <taxon>lamiids</taxon>
        <taxon>Gentianales</taxon>
        <taxon>Rubiaceae</taxon>
        <taxon>Cinchonoideae</taxon>
        <taxon>Cinchoneae</taxon>
        <taxon>Cinchona</taxon>
    </lineage>
</organism>
<gene>
    <name evidence="1" type="ORF">ACH5RR_026477</name>
</gene>
<proteinExistence type="predicted"/>
<keyword evidence="2" id="KW-1185">Reference proteome</keyword>